<name>A0A448VMQ0_9NEIS</name>
<keyword evidence="3" id="KW-1185">Reference proteome</keyword>
<keyword evidence="1" id="KW-0732">Signal</keyword>
<dbReference type="AlphaFoldDB" id="A0A448VMQ0"/>
<dbReference type="Proteomes" id="UP000272771">
    <property type="component" value="Chromosome"/>
</dbReference>
<evidence type="ECO:0000313" key="2">
    <source>
        <dbReference type="EMBL" id="VEJ51036.1"/>
    </source>
</evidence>
<gene>
    <name evidence="2" type="ORF">NCTC12742_00994</name>
</gene>
<reference evidence="2 3" key="1">
    <citation type="submission" date="2018-12" db="EMBL/GenBank/DDBJ databases">
        <authorList>
            <consortium name="Pathogen Informatics"/>
        </authorList>
    </citation>
    <scope>NUCLEOTIDE SEQUENCE [LARGE SCALE GENOMIC DNA]</scope>
    <source>
        <strain evidence="2 3">NCTC12742</strain>
    </source>
</reference>
<proteinExistence type="predicted"/>
<feature type="chain" id="PRO_5019396503" evidence="1">
    <location>
        <begin position="19"/>
        <end position="137"/>
    </location>
</feature>
<protein>
    <submittedName>
        <fullName evidence="2">Periplasmic protein</fullName>
    </submittedName>
</protein>
<evidence type="ECO:0000256" key="1">
    <source>
        <dbReference type="SAM" id="SignalP"/>
    </source>
</evidence>
<sequence length="137" mass="15679">MKKTAYFMLLSLSFQAQAFDLVERPAVIVDTQKAELCFPDIQTCHPALVGPTTPKGRYNLELVRTPHRGYGGDVIKFKEEPQFIFAIHRVWTLKPSEKRMERIASGNPSDRNMTNGCINVTDEVYEQVKLYSTVEIR</sequence>
<accession>A0A448VMQ0</accession>
<dbReference type="KEGG" id="nwe:SAMEA3174300_1618"/>
<evidence type="ECO:0000313" key="3">
    <source>
        <dbReference type="Proteomes" id="UP000272771"/>
    </source>
</evidence>
<dbReference type="STRING" id="28091.SAMEA3174300_01618"/>
<dbReference type="RefSeq" id="WP_004283254.1">
    <property type="nucleotide sequence ID" value="NZ_CAUJRG010000007.1"/>
</dbReference>
<dbReference type="OrthoDB" id="7202732at2"/>
<dbReference type="EMBL" id="LR134533">
    <property type="protein sequence ID" value="VEJ51036.1"/>
    <property type="molecule type" value="Genomic_DNA"/>
</dbReference>
<organism evidence="2 3">
    <name type="scientific">Neisseria weaveri</name>
    <dbReference type="NCBI Taxonomy" id="28091"/>
    <lineage>
        <taxon>Bacteria</taxon>
        <taxon>Pseudomonadati</taxon>
        <taxon>Pseudomonadota</taxon>
        <taxon>Betaproteobacteria</taxon>
        <taxon>Neisseriales</taxon>
        <taxon>Neisseriaceae</taxon>
        <taxon>Neisseria</taxon>
    </lineage>
</organism>
<feature type="signal peptide" evidence="1">
    <location>
        <begin position="1"/>
        <end position="18"/>
    </location>
</feature>